<dbReference type="Proteomes" id="UP000284676">
    <property type="component" value="Unassembled WGS sequence"/>
</dbReference>
<name>A0A414PLS5_FUSMR</name>
<evidence type="ECO:0000313" key="2">
    <source>
        <dbReference type="Proteomes" id="UP000284676"/>
    </source>
</evidence>
<protein>
    <submittedName>
        <fullName evidence="1">DNA-binding protein</fullName>
    </submittedName>
</protein>
<accession>A0A414PLS5</accession>
<organism evidence="1 2">
    <name type="scientific">Fusobacterium mortiferum</name>
    <dbReference type="NCBI Taxonomy" id="850"/>
    <lineage>
        <taxon>Bacteria</taxon>
        <taxon>Fusobacteriati</taxon>
        <taxon>Fusobacteriota</taxon>
        <taxon>Fusobacteriia</taxon>
        <taxon>Fusobacteriales</taxon>
        <taxon>Fusobacteriaceae</taxon>
        <taxon>Fusobacterium</taxon>
    </lineage>
</organism>
<dbReference type="AlphaFoldDB" id="A0A414PLS5"/>
<comment type="caution">
    <text evidence="1">The sequence shown here is derived from an EMBL/GenBank/DDBJ whole genome shotgun (WGS) entry which is preliminary data.</text>
</comment>
<dbReference type="RefSeq" id="WP_117709480.1">
    <property type="nucleotide sequence ID" value="NZ_JADYUV010000046.1"/>
</dbReference>
<sequence length="101" mass="11573">MDNKNKRSGRKTGKITVGMNHEEYIFYKLSRLSKVDKKLARAMVRDLGVWTSPKKAAAYLTKYVSTIYEKINSKEIFAKKVGNKYLILTESLVLLLEGIDN</sequence>
<dbReference type="EMBL" id="QRHL01000051">
    <property type="protein sequence ID" value="RHF69545.1"/>
    <property type="molecule type" value="Genomic_DNA"/>
</dbReference>
<evidence type="ECO:0000313" key="1">
    <source>
        <dbReference type="EMBL" id="RHF69545.1"/>
    </source>
</evidence>
<keyword evidence="1" id="KW-0238">DNA-binding</keyword>
<gene>
    <name evidence="1" type="ORF">DW663_12830</name>
</gene>
<dbReference type="GO" id="GO:0003677">
    <property type="term" value="F:DNA binding"/>
    <property type="evidence" value="ECO:0007669"/>
    <property type="project" value="UniProtKB-KW"/>
</dbReference>
<reference evidence="1 2" key="1">
    <citation type="submission" date="2018-08" db="EMBL/GenBank/DDBJ databases">
        <title>A genome reference for cultivated species of the human gut microbiota.</title>
        <authorList>
            <person name="Zou Y."/>
            <person name="Xue W."/>
            <person name="Luo G."/>
        </authorList>
    </citation>
    <scope>NUCLEOTIDE SEQUENCE [LARGE SCALE GENOMIC DNA]</scope>
    <source>
        <strain evidence="1 2">AM25-1</strain>
    </source>
</reference>
<proteinExistence type="predicted"/>